<keyword evidence="6 8" id="KW-0456">Lyase</keyword>
<evidence type="ECO:0000256" key="6">
    <source>
        <dbReference type="ARBA" id="ARBA00023239"/>
    </source>
</evidence>
<keyword evidence="4 8" id="KW-0479">Metal-binding</keyword>
<dbReference type="PROSITE" id="PS51144">
    <property type="entry name" value="ALPHA_CA_2"/>
    <property type="match status" value="1"/>
</dbReference>
<comment type="catalytic activity">
    <reaction evidence="7 8">
        <text>hydrogencarbonate + H(+) = CO2 + H2O</text>
        <dbReference type="Rhea" id="RHEA:10748"/>
        <dbReference type="ChEBI" id="CHEBI:15377"/>
        <dbReference type="ChEBI" id="CHEBI:15378"/>
        <dbReference type="ChEBI" id="CHEBI:16526"/>
        <dbReference type="ChEBI" id="CHEBI:17544"/>
        <dbReference type="EC" id="4.2.1.1"/>
    </reaction>
</comment>
<evidence type="ECO:0000256" key="5">
    <source>
        <dbReference type="ARBA" id="ARBA00022833"/>
    </source>
</evidence>
<evidence type="ECO:0000259" key="9">
    <source>
        <dbReference type="PROSITE" id="PS51144"/>
    </source>
</evidence>
<keyword evidence="5 8" id="KW-0862">Zinc</keyword>
<evidence type="ECO:0000256" key="8">
    <source>
        <dbReference type="RuleBase" id="RU367011"/>
    </source>
</evidence>
<dbReference type="Proteomes" id="UP000504634">
    <property type="component" value="Unplaced"/>
</dbReference>
<dbReference type="InterPro" id="IPR023561">
    <property type="entry name" value="Carbonic_anhydrase_a-class"/>
</dbReference>
<evidence type="ECO:0000256" key="7">
    <source>
        <dbReference type="ARBA" id="ARBA00048348"/>
    </source>
</evidence>
<dbReference type="InterPro" id="IPR018338">
    <property type="entry name" value="Carbonic_anhydrase_a-class_CS"/>
</dbReference>
<dbReference type="GeneID" id="115625257"/>
<dbReference type="AlphaFoldDB" id="A0A6J2TM67"/>
<organism evidence="10 11">
    <name type="scientific">Drosophila lebanonensis</name>
    <name type="common">Fruit fly</name>
    <name type="synonym">Scaptodrosophila lebanonensis</name>
    <dbReference type="NCBI Taxonomy" id="7225"/>
    <lineage>
        <taxon>Eukaryota</taxon>
        <taxon>Metazoa</taxon>
        <taxon>Ecdysozoa</taxon>
        <taxon>Arthropoda</taxon>
        <taxon>Hexapoda</taxon>
        <taxon>Insecta</taxon>
        <taxon>Pterygota</taxon>
        <taxon>Neoptera</taxon>
        <taxon>Endopterygota</taxon>
        <taxon>Diptera</taxon>
        <taxon>Brachycera</taxon>
        <taxon>Muscomorpha</taxon>
        <taxon>Ephydroidea</taxon>
        <taxon>Drosophilidae</taxon>
        <taxon>Scaptodrosophila</taxon>
    </lineage>
</organism>
<dbReference type="GO" id="GO:0005737">
    <property type="term" value="C:cytoplasm"/>
    <property type="evidence" value="ECO:0007669"/>
    <property type="project" value="TreeGrafter"/>
</dbReference>
<dbReference type="InterPro" id="IPR036398">
    <property type="entry name" value="CA_dom_sf"/>
</dbReference>
<keyword evidence="10" id="KW-1185">Reference proteome</keyword>
<dbReference type="SMART" id="SM01057">
    <property type="entry name" value="Carb_anhydrase"/>
    <property type="match status" value="1"/>
</dbReference>
<protein>
    <recommendedName>
        <fullName evidence="3 8">Carbonic anhydrase</fullName>
        <ecNumber evidence="3 8">4.2.1.1</ecNumber>
    </recommendedName>
</protein>
<dbReference type="SUPFAM" id="SSF51069">
    <property type="entry name" value="Carbonic anhydrase"/>
    <property type="match status" value="1"/>
</dbReference>
<evidence type="ECO:0000256" key="4">
    <source>
        <dbReference type="ARBA" id="ARBA00022723"/>
    </source>
</evidence>
<dbReference type="CTD" id="41238"/>
<dbReference type="RefSeq" id="XP_030376112.1">
    <property type="nucleotide sequence ID" value="XM_030520252.1"/>
</dbReference>
<comment type="similarity">
    <text evidence="2 8">Belongs to the alpha-carbonic anhydrase family.</text>
</comment>
<dbReference type="GO" id="GO:0004089">
    <property type="term" value="F:carbonate dehydratase activity"/>
    <property type="evidence" value="ECO:0007669"/>
    <property type="project" value="UniProtKB-UniRule"/>
</dbReference>
<evidence type="ECO:0000313" key="11">
    <source>
        <dbReference type="RefSeq" id="XP_030376112.1"/>
    </source>
</evidence>
<dbReference type="InterPro" id="IPR001148">
    <property type="entry name" value="CA_dom"/>
</dbReference>
<dbReference type="CDD" id="cd00326">
    <property type="entry name" value="alpha_CA"/>
    <property type="match status" value="1"/>
</dbReference>
<reference evidence="11" key="1">
    <citation type="submission" date="2025-08" db="UniProtKB">
        <authorList>
            <consortium name="RefSeq"/>
        </authorList>
    </citation>
    <scope>IDENTIFICATION</scope>
    <source>
        <strain evidence="11">11010-0011.00</strain>
        <tissue evidence="11">Whole body</tissue>
    </source>
</reference>
<dbReference type="PROSITE" id="PS00162">
    <property type="entry name" value="ALPHA_CA_1"/>
    <property type="match status" value="1"/>
</dbReference>
<accession>A0A6J2TM67</accession>
<feature type="domain" description="Alpha-carbonic anhydrase" evidence="9">
    <location>
        <begin position="23"/>
        <end position="276"/>
    </location>
</feature>
<evidence type="ECO:0000256" key="3">
    <source>
        <dbReference type="ARBA" id="ARBA00012925"/>
    </source>
</evidence>
<gene>
    <name evidence="11" type="primary">LOC115625257</name>
</gene>
<evidence type="ECO:0000256" key="2">
    <source>
        <dbReference type="ARBA" id="ARBA00010718"/>
    </source>
</evidence>
<evidence type="ECO:0000256" key="1">
    <source>
        <dbReference type="ARBA" id="ARBA00001947"/>
    </source>
</evidence>
<dbReference type="PANTHER" id="PTHR18952:SF141">
    <property type="entry name" value="CARBONIC ANHYDRASE"/>
    <property type="match status" value="1"/>
</dbReference>
<dbReference type="Pfam" id="PF00194">
    <property type="entry name" value="Carb_anhydrase"/>
    <property type="match status" value="1"/>
</dbReference>
<comment type="cofactor">
    <cofactor evidence="1 8">
        <name>Zn(2+)</name>
        <dbReference type="ChEBI" id="CHEBI:29105"/>
    </cofactor>
</comment>
<dbReference type="OrthoDB" id="429145at2759"/>
<evidence type="ECO:0000313" key="10">
    <source>
        <dbReference type="Proteomes" id="UP000504634"/>
    </source>
</evidence>
<dbReference type="PANTHER" id="PTHR18952">
    <property type="entry name" value="CARBONIC ANHYDRASE"/>
    <property type="match status" value="1"/>
</dbReference>
<sequence length="308" mass="34352">MCCSIMFRNSDACSFVALSGASHEWGYPDLDSNQDEPFPNWGGLCDIGKKQSPINLHVKGALKGEFPSLEFKNFDEHQKKLEMVNNGHSIQLSGFEHELSLSGGALLGDFVVEQIHMHWWSEHTINDIRYPLEVHIVHRNKLYPNISMAADFPDGITVIGVLYHVSNQPNPAIGSIIKSLDDVKKYSAMNKPTKVKDSLAVSDLLSSVDGYFTYAGSLTTPTCAEAVTWIVPTETFPVTLDQVNEFKEIEYDEGKQLHNNYRELQRENNRAVVLVQTSQQKSAAALQLHCLSLGALLLLSLVANKFLF</sequence>
<comment type="function">
    <text evidence="8">Reversible hydration of carbon dioxide.</text>
</comment>
<dbReference type="GO" id="GO:0008270">
    <property type="term" value="F:zinc ion binding"/>
    <property type="evidence" value="ECO:0007669"/>
    <property type="project" value="UniProtKB-UniRule"/>
</dbReference>
<dbReference type="Gene3D" id="3.10.200.10">
    <property type="entry name" value="Alpha carbonic anhydrase"/>
    <property type="match status" value="1"/>
</dbReference>
<dbReference type="EC" id="4.2.1.1" evidence="3 8"/>
<proteinExistence type="inferred from homology"/>
<name>A0A6J2TM67_DROLE</name>